<comment type="caution">
    <text evidence="2">The sequence shown here is derived from an EMBL/GenBank/DDBJ whole genome shotgun (WGS) entry which is preliminary data.</text>
</comment>
<feature type="coiled-coil region" evidence="1">
    <location>
        <begin position="550"/>
        <end position="591"/>
    </location>
</feature>
<dbReference type="PROSITE" id="PS51257">
    <property type="entry name" value="PROKAR_LIPOPROTEIN"/>
    <property type="match status" value="1"/>
</dbReference>
<sequence>MKNTIEKIIFATVIILLSSCGSIPKEKVAVDSKNKQFIWDFSKEKIYVYSYTQAVETENKMSKSEATTKTFMTGKGNLNVQVKPNNLADLSLTNLKLSMIMFNKDGTPRDTMTNETAPTVAQDMRPNGSFDEPNSNTLFNIVFPLPSIDLKEGQSDKIPMKIPFNANGSVLFSKGFNTLTFVGFKTIQDRKCAVLEGIIDISKLEKPEELKGEYKSATTGNASYYFDIDNHCYVGADIHIIMTAMMNTESESQDSFGMYIEMKSDNVFKIRLERIVDSKYQTSDQKNTIVQNGSLKNQSKKQLYEIGVMDRNGTDAYFYFSYQVPEKTASDQSKINFINKRLGEEIAKIADENTISDLVKMIDSIGPKMESEIELKNLEVLKIGVSENWRKIIESEVGNSDRVETIEKNEFKNYFSAFNLRTNEKLKSDDLSITVKSKFDSDAIIWFNVYYFNKVIPDLPTDSLQKQIKDTIIHSLGQFELYDLWVSQRDSMETIMNEVYKLYYPETSRVVIFDIVIPEEAEIYFEEIYQSRKAIMAETFENIERLVFLKKELESNNELTETEIIEIEKEIEKLERERKSIREKSKRLTYEYKPK</sequence>
<evidence type="ECO:0000256" key="1">
    <source>
        <dbReference type="SAM" id="Coils"/>
    </source>
</evidence>
<keyword evidence="3" id="KW-1185">Reference proteome</keyword>
<organism evidence="2 3">
    <name type="scientific">Brumimicrobium glaciale</name>
    <dbReference type="NCBI Taxonomy" id="200475"/>
    <lineage>
        <taxon>Bacteria</taxon>
        <taxon>Pseudomonadati</taxon>
        <taxon>Bacteroidota</taxon>
        <taxon>Flavobacteriia</taxon>
        <taxon>Flavobacteriales</taxon>
        <taxon>Crocinitomicaceae</taxon>
        <taxon>Brumimicrobium</taxon>
    </lineage>
</organism>
<reference evidence="2 3" key="1">
    <citation type="submission" date="2019-02" db="EMBL/GenBank/DDBJ databases">
        <title>Genome sequence of the sea-ice species Brumimicrobium glaciale.</title>
        <authorList>
            <person name="Bowman J.P."/>
        </authorList>
    </citation>
    <scope>NUCLEOTIDE SEQUENCE [LARGE SCALE GENOMIC DNA]</scope>
    <source>
        <strain evidence="2 3">IC156</strain>
    </source>
</reference>
<evidence type="ECO:0008006" key="4">
    <source>
        <dbReference type="Google" id="ProtNLM"/>
    </source>
</evidence>
<dbReference type="OrthoDB" id="1466696at2"/>
<keyword evidence="1" id="KW-0175">Coiled coil</keyword>
<dbReference type="Proteomes" id="UP000293952">
    <property type="component" value="Unassembled WGS sequence"/>
</dbReference>
<evidence type="ECO:0000313" key="3">
    <source>
        <dbReference type="Proteomes" id="UP000293952"/>
    </source>
</evidence>
<dbReference type="EMBL" id="SETE01000003">
    <property type="protein sequence ID" value="RYM34109.1"/>
    <property type="molecule type" value="Genomic_DNA"/>
</dbReference>
<accession>A0A4Q4KQ17</accession>
<evidence type="ECO:0000313" key="2">
    <source>
        <dbReference type="EMBL" id="RYM34109.1"/>
    </source>
</evidence>
<dbReference type="RefSeq" id="WP_130093550.1">
    <property type="nucleotide sequence ID" value="NZ_SETE01000003.1"/>
</dbReference>
<gene>
    <name evidence="2" type="ORF">ERX46_09115</name>
</gene>
<dbReference type="AlphaFoldDB" id="A0A4Q4KQ17"/>
<proteinExistence type="predicted"/>
<name>A0A4Q4KQ17_9FLAO</name>
<protein>
    <recommendedName>
        <fullName evidence="4">Lipoprotein</fullName>
    </recommendedName>
</protein>